<dbReference type="RefSeq" id="WP_018472249.1">
    <property type="nucleotide sequence ID" value="NZ_BMWX01000002.1"/>
</dbReference>
<proteinExistence type="inferred from homology"/>
<dbReference type="InterPro" id="IPR003423">
    <property type="entry name" value="OMP_efflux"/>
</dbReference>
<keyword evidence="2" id="KW-0812">Transmembrane</keyword>
<reference evidence="3" key="1">
    <citation type="journal article" date="2014" name="Int. J. Syst. Evol. Microbiol.">
        <title>Complete genome sequence of Corynebacterium casei LMG S-19264T (=DSM 44701T), isolated from a smear-ripened cheese.</title>
        <authorList>
            <consortium name="US DOE Joint Genome Institute (JGI-PGF)"/>
            <person name="Walter F."/>
            <person name="Albersmeier A."/>
            <person name="Kalinowski J."/>
            <person name="Ruckert C."/>
        </authorList>
    </citation>
    <scope>NUCLEOTIDE SEQUENCE</scope>
    <source>
        <strain evidence="3">KCTC 12368</strain>
    </source>
</reference>
<dbReference type="GO" id="GO:0005886">
    <property type="term" value="C:plasma membrane"/>
    <property type="evidence" value="ECO:0007669"/>
    <property type="project" value="UniProtKB-SubCell"/>
</dbReference>
<dbReference type="PANTHER" id="PTHR30203">
    <property type="entry name" value="OUTER MEMBRANE CATION EFFLUX PROTEIN"/>
    <property type="match status" value="1"/>
</dbReference>
<organism evidence="3 4">
    <name type="scientific">Echinicola pacifica</name>
    <dbReference type="NCBI Taxonomy" id="346377"/>
    <lineage>
        <taxon>Bacteria</taxon>
        <taxon>Pseudomonadati</taxon>
        <taxon>Bacteroidota</taxon>
        <taxon>Cytophagia</taxon>
        <taxon>Cytophagales</taxon>
        <taxon>Cyclobacteriaceae</taxon>
        <taxon>Echinicola</taxon>
    </lineage>
</organism>
<keyword evidence="2" id="KW-1134">Transmembrane beta strand</keyword>
<dbReference type="Gene3D" id="1.20.1600.10">
    <property type="entry name" value="Outer membrane efflux proteins (OEP)"/>
    <property type="match status" value="1"/>
</dbReference>
<dbReference type="Gene3D" id="2.20.200.10">
    <property type="entry name" value="Outer membrane efflux proteins (OEP)"/>
    <property type="match status" value="1"/>
</dbReference>
<comment type="similarity">
    <text evidence="1 2">Belongs to the outer membrane factor (OMF) (TC 1.B.17) family.</text>
</comment>
<keyword evidence="2" id="KW-0449">Lipoprotein</keyword>
<dbReference type="PANTHER" id="PTHR30203:SF33">
    <property type="entry name" value="BLR4455 PROTEIN"/>
    <property type="match status" value="1"/>
</dbReference>
<evidence type="ECO:0000313" key="4">
    <source>
        <dbReference type="Proteomes" id="UP000619457"/>
    </source>
</evidence>
<dbReference type="Pfam" id="PF02321">
    <property type="entry name" value="OEP"/>
    <property type="match status" value="2"/>
</dbReference>
<dbReference type="GO" id="GO:0015562">
    <property type="term" value="F:efflux transmembrane transporter activity"/>
    <property type="evidence" value="ECO:0007669"/>
    <property type="project" value="InterPro"/>
</dbReference>
<dbReference type="PROSITE" id="PS51257">
    <property type="entry name" value="PROKAR_LIPOPROTEIN"/>
    <property type="match status" value="1"/>
</dbReference>
<evidence type="ECO:0000256" key="1">
    <source>
        <dbReference type="ARBA" id="ARBA00007613"/>
    </source>
</evidence>
<accession>A0A918PSE2</accession>
<comment type="caution">
    <text evidence="3">The sequence shown here is derived from an EMBL/GenBank/DDBJ whole genome shotgun (WGS) entry which is preliminary data.</text>
</comment>
<comment type="subcellular location">
    <subcellularLocation>
        <location evidence="2">Cell membrane</location>
        <topology evidence="2">Lipid-anchor</topology>
    </subcellularLocation>
</comment>
<gene>
    <name evidence="3" type="ORF">GCM10007049_12130</name>
</gene>
<dbReference type="AlphaFoldDB" id="A0A918PSE2"/>
<protein>
    <submittedName>
        <fullName evidence="3">RND transporter</fullName>
    </submittedName>
</protein>
<dbReference type="EMBL" id="BMWX01000002">
    <property type="protein sequence ID" value="GGZ21071.1"/>
    <property type="molecule type" value="Genomic_DNA"/>
</dbReference>
<keyword evidence="2" id="KW-0472">Membrane</keyword>
<reference evidence="3" key="2">
    <citation type="submission" date="2020-09" db="EMBL/GenBank/DDBJ databases">
        <authorList>
            <person name="Sun Q."/>
            <person name="Kim S."/>
        </authorList>
    </citation>
    <scope>NUCLEOTIDE SEQUENCE</scope>
    <source>
        <strain evidence="3">KCTC 12368</strain>
    </source>
</reference>
<keyword evidence="2" id="KW-0564">Palmitate</keyword>
<keyword evidence="4" id="KW-1185">Reference proteome</keyword>
<dbReference type="Proteomes" id="UP000619457">
    <property type="component" value="Unassembled WGS sequence"/>
</dbReference>
<sequence>MNSILKNILPLGLSICLLCSCLATKDYSRPETYAVEQYRTQRISHDTSSWAEYHWEDIFRDSYLKQYITEALQANLDLLKAQQNLLISASLAKQSKSLMAPTVTGGFTPAYIWPSTETFLGDSYPNDSHYSDISLGLSLAWEADVWGRLTSLKKAAAAQYLASENMQRLIKSRVVGTITSNYYLLLSLDAKEAFLKDAIKNREEGLTTVRSLKESGSLSEVAVIQNESLLNIAQTMLIDVQREIKLRENILSVLIGRTPEKLPRNSWEAQKIIPPLGLGIPMDLLNNRPDIMSAEYELVRAFQLTNVANASFYPKISIQASGGLNSQNFDNLFSVNALFGNLIGNLTQPIFNQRRLRTQKEVSVARQQTAYLNYKQTVLEAYREVSDALYTYDAGAAKMTIQSHQNQQLRLAVKYSETLQDQGMASYLEVLAAKNNSLDIQLDIIDTKLSMMLSAVDLYLALGGGWK</sequence>
<dbReference type="NCBIfam" id="TIGR01845">
    <property type="entry name" value="outer_NodT"/>
    <property type="match status" value="1"/>
</dbReference>
<name>A0A918PSE2_9BACT</name>
<dbReference type="InterPro" id="IPR010131">
    <property type="entry name" value="MdtP/NodT-like"/>
</dbReference>
<dbReference type="SUPFAM" id="SSF56954">
    <property type="entry name" value="Outer membrane efflux proteins (OEP)"/>
    <property type="match status" value="1"/>
</dbReference>
<evidence type="ECO:0000256" key="2">
    <source>
        <dbReference type="RuleBase" id="RU362097"/>
    </source>
</evidence>
<evidence type="ECO:0000313" key="3">
    <source>
        <dbReference type="EMBL" id="GGZ21071.1"/>
    </source>
</evidence>